<sequence length="80" mass="8663">MRLWSSFNVAGKVADPVSEELRGPFPVEGRLPLDAPRFLWSVTNACTCSEKHLEASKRKFGCHHPLSGGAGEIIGVISIT</sequence>
<dbReference type="EMBL" id="BGPR01000967">
    <property type="protein sequence ID" value="GBM41566.1"/>
    <property type="molecule type" value="Genomic_DNA"/>
</dbReference>
<keyword evidence="2" id="KW-1185">Reference proteome</keyword>
<dbReference type="AlphaFoldDB" id="A0A4Y2FLX5"/>
<dbReference type="Proteomes" id="UP000499080">
    <property type="component" value="Unassembled WGS sequence"/>
</dbReference>
<comment type="caution">
    <text evidence="1">The sequence shown here is derived from an EMBL/GenBank/DDBJ whole genome shotgun (WGS) entry which is preliminary data.</text>
</comment>
<evidence type="ECO:0000313" key="1">
    <source>
        <dbReference type="EMBL" id="GBM41566.1"/>
    </source>
</evidence>
<gene>
    <name evidence="1" type="ORF">AVEN_215733_1</name>
</gene>
<organism evidence="1 2">
    <name type="scientific">Araneus ventricosus</name>
    <name type="common">Orbweaver spider</name>
    <name type="synonym">Epeira ventricosa</name>
    <dbReference type="NCBI Taxonomy" id="182803"/>
    <lineage>
        <taxon>Eukaryota</taxon>
        <taxon>Metazoa</taxon>
        <taxon>Ecdysozoa</taxon>
        <taxon>Arthropoda</taxon>
        <taxon>Chelicerata</taxon>
        <taxon>Arachnida</taxon>
        <taxon>Araneae</taxon>
        <taxon>Araneomorphae</taxon>
        <taxon>Entelegynae</taxon>
        <taxon>Araneoidea</taxon>
        <taxon>Araneidae</taxon>
        <taxon>Araneus</taxon>
    </lineage>
</organism>
<protein>
    <submittedName>
        <fullName evidence="1">Uncharacterized protein</fullName>
    </submittedName>
</protein>
<reference evidence="1 2" key="1">
    <citation type="journal article" date="2019" name="Sci. Rep.">
        <title>Orb-weaving spider Araneus ventricosus genome elucidates the spidroin gene catalogue.</title>
        <authorList>
            <person name="Kono N."/>
            <person name="Nakamura H."/>
            <person name="Ohtoshi R."/>
            <person name="Moran D.A.P."/>
            <person name="Shinohara A."/>
            <person name="Yoshida Y."/>
            <person name="Fujiwara M."/>
            <person name="Mori M."/>
            <person name="Tomita M."/>
            <person name="Arakawa K."/>
        </authorList>
    </citation>
    <scope>NUCLEOTIDE SEQUENCE [LARGE SCALE GENOMIC DNA]</scope>
</reference>
<evidence type="ECO:0000313" key="2">
    <source>
        <dbReference type="Proteomes" id="UP000499080"/>
    </source>
</evidence>
<name>A0A4Y2FLX5_ARAVE</name>
<proteinExistence type="predicted"/>
<accession>A0A4Y2FLX5</accession>